<feature type="region of interest" description="Disordered" evidence="1">
    <location>
        <begin position="40"/>
        <end position="75"/>
    </location>
</feature>
<evidence type="ECO:0000313" key="2">
    <source>
        <dbReference type="EMBL" id="KAG8625055.1"/>
    </source>
</evidence>
<organism evidence="2 3">
    <name type="scientific">Elsinoe batatas</name>
    <dbReference type="NCBI Taxonomy" id="2601811"/>
    <lineage>
        <taxon>Eukaryota</taxon>
        <taxon>Fungi</taxon>
        <taxon>Dikarya</taxon>
        <taxon>Ascomycota</taxon>
        <taxon>Pezizomycotina</taxon>
        <taxon>Dothideomycetes</taxon>
        <taxon>Dothideomycetidae</taxon>
        <taxon>Myriangiales</taxon>
        <taxon>Elsinoaceae</taxon>
        <taxon>Elsinoe</taxon>
    </lineage>
</organism>
<sequence length="790" mass="90288">MASPRLAHFRWWPRRHGTSHGLLSTQPFSQDFSLNAPVALKSSSEQGQHSPDRDAGQFHGRSSSDHSATRLNEGAMRTAKLEQYTRLLDQRRRAHGRMGVQQIWQAMCARGVDLPAGDPVLLKIWSIFLTAFMDDMVLLKELILHASAMKKRHASNFDFLYPKIMEYHLAKNPENARKLFDFMQTCDLLPDRIASPLVKPVLAHNIPLEAQAVFKHIYHLGTERDLYDTFAEEAKVVGLSKRSLQKWHDFLITQGDLPSAHMRTAPVIERLFANDRKEQKKQARQVNRAEKQWVKETEQTNDPFDLNAPFTRERLSSVIGEIHGVKQKSVTDSFCARIFATAGISSGFMIGALSVFGLDTIGPLALRELAARGENIDSFKIALRDLRDRNIAITDCVFSRAIRKFASDGRQDLFDSIVQSDRHPDTYEQRDVLERLVEADLLQDKTIDAHALLAVLVMSDRDSHNAEWNLLLRAEIKNKRMSRVIAIINEMLQQTQMIRYATIRYMLDEMLPARKLGKHPPPRSSDSTKDRDTLLIVTELCLAILSAGQEVAVTTWRELLKRYGMSGRMDELSRISTKLVEHHVQVKGSGNVLDGSAQTARDMRRLQYIFGHEMQRAIVAWGFYHAPLTNIHVSGSAAAWPDDAWLDGIRLLARLRDIGLPVNEQAVRKELILRLGIIYTPGISALNRNRALKTFNKESLSTRIEQIKQAWRGGEGLFDFPAWLNGLTGEDRDRQLHRLLFKQNRWMRQSHIAMAKKWSGSSRFPKKGVRYIDKRAIRILQHALHEERRQ</sequence>
<gene>
    <name evidence="2" type="ORF">KVT40_006806</name>
</gene>
<keyword evidence="3" id="KW-1185">Reference proteome</keyword>
<protein>
    <recommendedName>
        <fullName evidence="4">Pentatricopeptide repeat domain-containing protein</fullName>
    </recommendedName>
</protein>
<accession>A0A8K0KXF6</accession>
<dbReference type="EMBL" id="JAESVG020000008">
    <property type="protein sequence ID" value="KAG8625055.1"/>
    <property type="molecule type" value="Genomic_DNA"/>
</dbReference>
<evidence type="ECO:0000313" key="3">
    <source>
        <dbReference type="Proteomes" id="UP000809789"/>
    </source>
</evidence>
<evidence type="ECO:0008006" key="4">
    <source>
        <dbReference type="Google" id="ProtNLM"/>
    </source>
</evidence>
<proteinExistence type="predicted"/>
<comment type="caution">
    <text evidence="2">The sequence shown here is derived from an EMBL/GenBank/DDBJ whole genome shotgun (WGS) entry which is preliminary data.</text>
</comment>
<evidence type="ECO:0000256" key="1">
    <source>
        <dbReference type="SAM" id="MobiDB-lite"/>
    </source>
</evidence>
<dbReference type="Proteomes" id="UP000809789">
    <property type="component" value="Unassembled WGS sequence"/>
</dbReference>
<reference evidence="2" key="1">
    <citation type="submission" date="2021-07" db="EMBL/GenBank/DDBJ databases">
        <title>Elsinoe batatas strain:CRI-CJ2 Genome sequencing and assembly.</title>
        <authorList>
            <person name="Huang L."/>
        </authorList>
    </citation>
    <scope>NUCLEOTIDE SEQUENCE</scope>
    <source>
        <strain evidence="2">CRI-CJ2</strain>
    </source>
</reference>
<feature type="compositionally biased region" description="Basic and acidic residues" evidence="1">
    <location>
        <begin position="50"/>
        <end position="68"/>
    </location>
</feature>
<dbReference type="AlphaFoldDB" id="A0A8K0KXF6"/>
<dbReference type="OrthoDB" id="5366531at2759"/>
<name>A0A8K0KXF6_9PEZI</name>